<proteinExistence type="predicted"/>
<protein>
    <submittedName>
        <fullName evidence="1">Uncharacterized protein</fullName>
    </submittedName>
</protein>
<evidence type="ECO:0000313" key="2">
    <source>
        <dbReference type="Proteomes" id="UP000015453"/>
    </source>
</evidence>
<evidence type="ECO:0000313" key="1">
    <source>
        <dbReference type="EMBL" id="EPS66117.1"/>
    </source>
</evidence>
<dbReference type="EMBL" id="AUSU01003859">
    <property type="protein sequence ID" value="EPS66117.1"/>
    <property type="molecule type" value="Genomic_DNA"/>
</dbReference>
<organism evidence="1 2">
    <name type="scientific">Genlisea aurea</name>
    <dbReference type="NCBI Taxonomy" id="192259"/>
    <lineage>
        <taxon>Eukaryota</taxon>
        <taxon>Viridiplantae</taxon>
        <taxon>Streptophyta</taxon>
        <taxon>Embryophyta</taxon>
        <taxon>Tracheophyta</taxon>
        <taxon>Spermatophyta</taxon>
        <taxon>Magnoliopsida</taxon>
        <taxon>eudicotyledons</taxon>
        <taxon>Gunneridae</taxon>
        <taxon>Pentapetalae</taxon>
        <taxon>asterids</taxon>
        <taxon>lamiids</taxon>
        <taxon>Lamiales</taxon>
        <taxon>Lentibulariaceae</taxon>
        <taxon>Genlisea</taxon>
    </lineage>
</organism>
<keyword evidence="2" id="KW-1185">Reference proteome</keyword>
<accession>S8E1D6</accession>
<dbReference type="OrthoDB" id="913379at2759"/>
<comment type="caution">
    <text evidence="1">The sequence shown here is derived from an EMBL/GenBank/DDBJ whole genome shotgun (WGS) entry which is preliminary data.</text>
</comment>
<name>S8E1D6_9LAMI</name>
<dbReference type="AlphaFoldDB" id="S8E1D6"/>
<feature type="non-terminal residue" evidence="1">
    <location>
        <position position="1"/>
    </location>
</feature>
<dbReference type="PANTHER" id="PTHR36741">
    <property type="entry name" value="OS07G0100500 PROTEIN"/>
    <property type="match status" value="1"/>
</dbReference>
<dbReference type="Proteomes" id="UP000015453">
    <property type="component" value="Unassembled WGS sequence"/>
</dbReference>
<dbReference type="PANTHER" id="PTHR36741:SF1">
    <property type="entry name" value="OS07G0100500 PROTEIN"/>
    <property type="match status" value="1"/>
</dbReference>
<reference evidence="1 2" key="1">
    <citation type="journal article" date="2013" name="BMC Genomics">
        <title>The miniature genome of a carnivorous plant Genlisea aurea contains a low number of genes and short non-coding sequences.</title>
        <authorList>
            <person name="Leushkin E.V."/>
            <person name="Sutormin R.A."/>
            <person name="Nabieva E.R."/>
            <person name="Penin A.A."/>
            <person name="Kondrashov A.S."/>
            <person name="Logacheva M.D."/>
        </authorList>
    </citation>
    <scope>NUCLEOTIDE SEQUENCE [LARGE SCALE GENOMIC DNA]</scope>
</reference>
<feature type="non-terminal residue" evidence="1">
    <location>
        <position position="207"/>
    </location>
</feature>
<sequence>DADLLIQRSDSGDGFLRWLRALDMQAIGACRADERLKPLLKLNLSAAAADEDGLLAHLSQHFEPPEVCMLARCLCIPLVSVRVGKIEKRGTVLCPTSIRGNLCLMLLPNSDMRISFIGDDGSVERLVTQGSEESDEVEIQVMSADPSGRSFLMRFSGSVFYYWCSEKSKLLGEELLSKMKDLLKKKPSLADLTRISKSRIDCFETQI</sequence>
<gene>
    <name evidence="1" type="ORF">M569_08660</name>
</gene>